<dbReference type="Pfam" id="PF07537">
    <property type="entry name" value="CamS"/>
    <property type="match status" value="1"/>
</dbReference>
<dbReference type="PROSITE" id="PS51257">
    <property type="entry name" value="PROKAR_LIPOPROTEIN"/>
    <property type="match status" value="1"/>
</dbReference>
<dbReference type="EMBL" id="NUDL01000114">
    <property type="protein sequence ID" value="PEM46238.1"/>
    <property type="molecule type" value="Genomic_DNA"/>
</dbReference>
<dbReference type="AlphaFoldDB" id="A0A1A9PLR6"/>
<dbReference type="Gene3D" id="3.10.570.10">
    <property type="entry name" value="sex pheromone staph- cam373 precursor domain"/>
    <property type="match status" value="1"/>
</dbReference>
<evidence type="ECO:0000313" key="2">
    <source>
        <dbReference type="EMBL" id="PEM46238.1"/>
    </source>
</evidence>
<dbReference type="CDD" id="cd13440">
    <property type="entry name" value="CamS_repeat_2"/>
    <property type="match status" value="1"/>
</dbReference>
<dbReference type="InterPro" id="IPR011426">
    <property type="entry name" value="CamS"/>
</dbReference>
<gene>
    <name evidence="2" type="ORF">CN611_27635</name>
</gene>
<proteinExistence type="predicted"/>
<evidence type="ECO:0000256" key="1">
    <source>
        <dbReference type="SAM" id="SignalP"/>
    </source>
</evidence>
<dbReference type="CDD" id="cd13441">
    <property type="entry name" value="CamS_repeat_1"/>
    <property type="match status" value="1"/>
</dbReference>
<dbReference type="Proteomes" id="UP000220621">
    <property type="component" value="Unassembled WGS sequence"/>
</dbReference>
<sequence>MKKIALAVLSLGLLVSGCSTGADKDEKVVEKSGKAKEQAIVPKYSISDEYYKTTIPFDAGAARGLVVQGVSNRLDIDEFETGLMRIAKESFSTKDHFFKGGSALDTQNLQMLVKRKRTDAEQKELEDKLKKDAVKFPNIGLNPALGGGSESLEEKNKKNPIYISNILEHDYYVKKDEKDEKGERQGIVVGLAMNSVHYYEEEHGYPREAKIEQEKMLAEGKKMAQEIIKVMHKEDPETKTLPITFAIYRQAPKASLVPGNFVSYANVEKGSETVEDWKQINEKYYLFPSEQAKTDNKREDLARVSNFKAKLSDYFQGDYTAVIGTGMYRDDELREIKLDIPVQFNGKAEIIGFTQYVAGLVMEYFPNYMKVQVTIKSVERPEAIIIREAKQDEPFVKILD</sequence>
<accession>A0A1A9PLR6</accession>
<dbReference type="RefSeq" id="WP_064477175.1">
    <property type="nucleotide sequence ID" value="NZ_CP015257.1"/>
</dbReference>
<comment type="caution">
    <text evidence="2">The sequence shown here is derived from an EMBL/GenBank/DDBJ whole genome shotgun (WGS) entry which is preliminary data.</text>
</comment>
<feature type="chain" id="PRO_5038816578" evidence="1">
    <location>
        <begin position="22"/>
        <end position="400"/>
    </location>
</feature>
<organism evidence="2 3">
    <name type="scientific">Bacillus wiedmannii</name>
    <dbReference type="NCBI Taxonomy" id="1890302"/>
    <lineage>
        <taxon>Bacteria</taxon>
        <taxon>Bacillati</taxon>
        <taxon>Bacillota</taxon>
        <taxon>Bacilli</taxon>
        <taxon>Bacillales</taxon>
        <taxon>Bacillaceae</taxon>
        <taxon>Bacillus</taxon>
        <taxon>Bacillus cereus group</taxon>
    </lineage>
</organism>
<keyword evidence="1" id="KW-0732">Signal</keyword>
<feature type="signal peptide" evidence="1">
    <location>
        <begin position="1"/>
        <end position="21"/>
    </location>
</feature>
<protein>
    <submittedName>
        <fullName evidence="2">CamS family sex pheromone protein</fullName>
    </submittedName>
</protein>
<dbReference type="PIRSF" id="PIRSF012509">
    <property type="entry name" value="CamS"/>
    <property type="match status" value="1"/>
</dbReference>
<reference evidence="2 3" key="1">
    <citation type="submission" date="2017-09" db="EMBL/GenBank/DDBJ databases">
        <title>Large-scale bioinformatics analysis of Bacillus genomes uncovers conserved roles of natural products in bacterial physiology.</title>
        <authorList>
            <consortium name="Agbiome Team Llc"/>
            <person name="Bleich R.M."/>
            <person name="Grubbs K.J."/>
            <person name="Santa Maria K.C."/>
            <person name="Allen S.E."/>
            <person name="Farag S."/>
            <person name="Shank E.A."/>
            <person name="Bowers A."/>
        </authorList>
    </citation>
    <scope>NUCLEOTIDE SEQUENCE [LARGE SCALE GENOMIC DNA]</scope>
    <source>
        <strain evidence="2 3">AFS010764</strain>
    </source>
</reference>
<name>A0A1A9PLR6_9BACI</name>
<evidence type="ECO:0000313" key="3">
    <source>
        <dbReference type="Proteomes" id="UP000220621"/>
    </source>
</evidence>